<evidence type="ECO:0000256" key="1">
    <source>
        <dbReference type="ARBA" id="ARBA00004651"/>
    </source>
</evidence>
<keyword evidence="3 8" id="KW-0812">Transmembrane</keyword>
<evidence type="ECO:0000256" key="6">
    <source>
        <dbReference type="RuleBase" id="RU004057"/>
    </source>
</evidence>
<dbReference type="InterPro" id="IPR016866">
    <property type="entry name" value="UCP028069"/>
</dbReference>
<keyword evidence="4 8" id="KW-1133">Transmembrane helix</keyword>
<keyword evidence="12" id="KW-1185">Reference proteome</keyword>
<feature type="transmembrane region" description="Helical" evidence="8">
    <location>
        <begin position="387"/>
        <end position="411"/>
    </location>
</feature>
<keyword evidence="7" id="KW-0175">Coiled coil</keyword>
<dbReference type="Proteomes" id="UP000192418">
    <property type="component" value="Unassembled WGS sequence"/>
</dbReference>
<dbReference type="EMBL" id="FWXY01000001">
    <property type="protein sequence ID" value="SMC39531.1"/>
    <property type="molecule type" value="Genomic_DNA"/>
</dbReference>
<dbReference type="GO" id="GO:0017038">
    <property type="term" value="P:protein import"/>
    <property type="evidence" value="ECO:0007669"/>
    <property type="project" value="TreeGrafter"/>
</dbReference>
<dbReference type="Pfam" id="PF01618">
    <property type="entry name" value="MotA_ExbB"/>
    <property type="match status" value="1"/>
</dbReference>
<keyword evidence="2" id="KW-1003">Cell membrane</keyword>
<evidence type="ECO:0000313" key="11">
    <source>
        <dbReference type="EMBL" id="SMC39531.1"/>
    </source>
</evidence>
<sequence length="483" mass="54548">MKHPYIIHKGMVLIALVICCTFVPAGAQDMRQTHVTLARQKKVMQEKAAQELKAARREAIAQEEKIKQDRASLMAAINAIKAKNQRLKKANADLLADIEQTKSRADEVRESLAETQAVNRELSGFIRSNAKDLESMLIQSLQSALDLERHTFLAPLINQEKFPSMEDIRHMVSLLFTEIQASGEVKLTRGSIVDRQGKERMADLLLIGNFTGMYTLDDETGFLLYSDQSRRFFALSKLPSARMIANIKAYMNKESGDVVMDISKGGALRQLTHELSLWEQIPKGGPIVWPIVGILGLAFLILLERLFFMLRKRMNADAFMLKIQKLINEDRWDECRVLLESKRKKLIPKVLLTALEFKDRERVDMENALQEAILGEIPHIERFLSTLGMLAAIAPLLGLLGTVTGMINTFHVITYYGTGDPRMMSGGISEALVTTMLGLSVAIPIMLFHTLLNRRVEMQISKMEEKAVSFVNMVFKNRNSCRE</sequence>
<feature type="chain" id="PRO_5012415974" evidence="9">
    <location>
        <begin position="28"/>
        <end position="483"/>
    </location>
</feature>
<dbReference type="PANTHER" id="PTHR30625">
    <property type="entry name" value="PROTEIN TOLQ"/>
    <property type="match status" value="1"/>
</dbReference>
<protein>
    <submittedName>
        <fullName evidence="11">Outer membrane transport energization protein ExbB</fullName>
    </submittedName>
</protein>
<keyword evidence="6" id="KW-0653">Protein transport</keyword>
<dbReference type="RefSeq" id="WP_139795667.1">
    <property type="nucleotide sequence ID" value="NZ_FWXY01000001.1"/>
</dbReference>
<dbReference type="OrthoDB" id="4045at2"/>
<feature type="transmembrane region" description="Helical" evidence="8">
    <location>
        <begin position="431"/>
        <end position="452"/>
    </location>
</feature>
<gene>
    <name evidence="11" type="ORF">SAMN02746065_101361</name>
</gene>
<evidence type="ECO:0000256" key="8">
    <source>
        <dbReference type="SAM" id="Phobius"/>
    </source>
</evidence>
<dbReference type="PIRSF" id="PIRSF037714">
    <property type="entry name" value="TolR"/>
    <property type="match status" value="1"/>
</dbReference>
<proteinExistence type="inferred from homology"/>
<feature type="domain" description="MotA/TolQ/ExbB proton channel" evidence="10">
    <location>
        <begin position="347"/>
        <end position="465"/>
    </location>
</feature>
<feature type="signal peptide" evidence="9">
    <location>
        <begin position="1"/>
        <end position="27"/>
    </location>
</feature>
<dbReference type="STRING" id="1121400.SAMN02746065_101361"/>
<evidence type="ECO:0000256" key="5">
    <source>
        <dbReference type="ARBA" id="ARBA00023136"/>
    </source>
</evidence>
<dbReference type="InterPro" id="IPR002898">
    <property type="entry name" value="MotA_ExbB_proton_chnl"/>
</dbReference>
<name>A0A1W1YUL9_9BACT</name>
<keyword evidence="6" id="KW-0813">Transport</keyword>
<evidence type="ECO:0000256" key="2">
    <source>
        <dbReference type="ARBA" id="ARBA00022475"/>
    </source>
</evidence>
<dbReference type="InterPro" id="IPR050790">
    <property type="entry name" value="ExbB/TolQ_transport"/>
</dbReference>
<organism evidence="11 12">
    <name type="scientific">Desulfocicer vacuolatum DSM 3385</name>
    <dbReference type="NCBI Taxonomy" id="1121400"/>
    <lineage>
        <taxon>Bacteria</taxon>
        <taxon>Pseudomonadati</taxon>
        <taxon>Thermodesulfobacteriota</taxon>
        <taxon>Desulfobacteria</taxon>
        <taxon>Desulfobacterales</taxon>
        <taxon>Desulfobacteraceae</taxon>
        <taxon>Desulfocicer</taxon>
    </lineage>
</organism>
<comment type="subcellular location">
    <subcellularLocation>
        <location evidence="1">Cell membrane</location>
        <topology evidence="1">Multi-pass membrane protein</topology>
    </subcellularLocation>
    <subcellularLocation>
        <location evidence="6">Membrane</location>
        <topology evidence="6">Multi-pass membrane protein</topology>
    </subcellularLocation>
</comment>
<feature type="coiled-coil region" evidence="7">
    <location>
        <begin position="38"/>
        <end position="118"/>
    </location>
</feature>
<dbReference type="PANTHER" id="PTHR30625:SF11">
    <property type="entry name" value="MOTA_TOLQ_EXBB PROTON CHANNEL DOMAIN-CONTAINING PROTEIN"/>
    <property type="match status" value="1"/>
</dbReference>
<evidence type="ECO:0000259" key="10">
    <source>
        <dbReference type="Pfam" id="PF01618"/>
    </source>
</evidence>
<feature type="transmembrane region" description="Helical" evidence="8">
    <location>
        <begin position="287"/>
        <end position="308"/>
    </location>
</feature>
<keyword evidence="9" id="KW-0732">Signal</keyword>
<accession>A0A1W1YUL9</accession>
<evidence type="ECO:0000256" key="3">
    <source>
        <dbReference type="ARBA" id="ARBA00022692"/>
    </source>
</evidence>
<dbReference type="AlphaFoldDB" id="A0A1W1YUL9"/>
<dbReference type="Pfam" id="PF11932">
    <property type="entry name" value="DUF3450"/>
    <property type="match status" value="1"/>
</dbReference>
<evidence type="ECO:0000256" key="9">
    <source>
        <dbReference type="SAM" id="SignalP"/>
    </source>
</evidence>
<keyword evidence="5 8" id="KW-0472">Membrane</keyword>
<dbReference type="GO" id="GO:0005886">
    <property type="term" value="C:plasma membrane"/>
    <property type="evidence" value="ECO:0007669"/>
    <property type="project" value="UniProtKB-SubCell"/>
</dbReference>
<evidence type="ECO:0000313" key="12">
    <source>
        <dbReference type="Proteomes" id="UP000192418"/>
    </source>
</evidence>
<reference evidence="11 12" key="1">
    <citation type="submission" date="2017-04" db="EMBL/GenBank/DDBJ databases">
        <authorList>
            <person name="Afonso C.L."/>
            <person name="Miller P.J."/>
            <person name="Scott M.A."/>
            <person name="Spackman E."/>
            <person name="Goraichik I."/>
            <person name="Dimitrov K.M."/>
            <person name="Suarez D.L."/>
            <person name="Swayne D.E."/>
        </authorList>
    </citation>
    <scope>NUCLEOTIDE SEQUENCE [LARGE SCALE GENOMIC DNA]</scope>
    <source>
        <strain evidence="11 12">DSM 3385</strain>
    </source>
</reference>
<dbReference type="InterPro" id="IPR017270">
    <property type="entry name" value="MotA/TolQ/ExbB-rel"/>
</dbReference>
<evidence type="ECO:0000256" key="4">
    <source>
        <dbReference type="ARBA" id="ARBA00022989"/>
    </source>
</evidence>
<evidence type="ECO:0000256" key="7">
    <source>
        <dbReference type="SAM" id="Coils"/>
    </source>
</evidence>
<comment type="similarity">
    <text evidence="6">Belongs to the exbB/tolQ family.</text>
</comment>